<accession>A0A3S5B589</accession>
<name>A0A3S5B589_9PLAT</name>
<proteinExistence type="predicted"/>
<comment type="caution">
    <text evidence="1">The sequence shown here is derived from an EMBL/GenBank/DDBJ whole genome shotgun (WGS) entry which is preliminary data.</text>
</comment>
<organism evidence="1 2">
    <name type="scientific">Protopolystoma xenopodis</name>
    <dbReference type="NCBI Taxonomy" id="117903"/>
    <lineage>
        <taxon>Eukaryota</taxon>
        <taxon>Metazoa</taxon>
        <taxon>Spiralia</taxon>
        <taxon>Lophotrochozoa</taxon>
        <taxon>Platyhelminthes</taxon>
        <taxon>Monogenea</taxon>
        <taxon>Polyopisthocotylea</taxon>
        <taxon>Polystomatidea</taxon>
        <taxon>Polystomatidae</taxon>
        <taxon>Protopolystoma</taxon>
    </lineage>
</organism>
<dbReference type="Proteomes" id="UP000784294">
    <property type="component" value="Unassembled WGS sequence"/>
</dbReference>
<reference evidence="1" key="1">
    <citation type="submission" date="2018-11" db="EMBL/GenBank/DDBJ databases">
        <authorList>
            <consortium name="Pathogen Informatics"/>
        </authorList>
    </citation>
    <scope>NUCLEOTIDE SEQUENCE</scope>
</reference>
<gene>
    <name evidence="1" type="ORF">PXEA_LOCUS34202</name>
</gene>
<evidence type="ECO:0000313" key="2">
    <source>
        <dbReference type="Proteomes" id="UP000784294"/>
    </source>
</evidence>
<evidence type="ECO:0000313" key="1">
    <source>
        <dbReference type="EMBL" id="VEL40762.1"/>
    </source>
</evidence>
<sequence length="150" mass="16315">MAYPCNIELSFYSRTLWPDKCSFGCNRRPAIGADAVSSGVPFINVTSTPLHERLGSSQRMSPAVLPNGNLSGFRGRNTPSFCSLGTSLVDHSVYSPTCGTLKEMPTSMLLHTQEVREARLTANATLPADCSRYSLTRDGGSQSLLRLDNR</sequence>
<dbReference type="EMBL" id="CAAALY010266338">
    <property type="protein sequence ID" value="VEL40762.1"/>
    <property type="molecule type" value="Genomic_DNA"/>
</dbReference>
<keyword evidence="2" id="KW-1185">Reference proteome</keyword>
<protein>
    <submittedName>
        <fullName evidence="1">Uncharacterized protein</fullName>
    </submittedName>
</protein>
<dbReference type="AlphaFoldDB" id="A0A3S5B589"/>